<evidence type="ECO:0000313" key="3">
    <source>
        <dbReference type="EMBL" id="MFF4520129.1"/>
    </source>
</evidence>
<name>A0ABW6UC38_9ACTN</name>
<protein>
    <submittedName>
        <fullName evidence="3">NADPH-dependent F420 reductase</fullName>
    </submittedName>
</protein>
<dbReference type="InterPro" id="IPR028939">
    <property type="entry name" value="P5C_Rdtase_cat_N"/>
</dbReference>
<dbReference type="Proteomes" id="UP001602058">
    <property type="component" value="Unassembled WGS sequence"/>
</dbReference>
<dbReference type="Gene3D" id="3.40.50.720">
    <property type="entry name" value="NAD(P)-binding Rossmann-like Domain"/>
    <property type="match status" value="1"/>
</dbReference>
<dbReference type="SUPFAM" id="SSF51735">
    <property type="entry name" value="NAD(P)-binding Rossmann-fold domains"/>
    <property type="match status" value="1"/>
</dbReference>
<dbReference type="EMBL" id="JBIAWJ010000001">
    <property type="protein sequence ID" value="MFF4520129.1"/>
    <property type="molecule type" value="Genomic_DNA"/>
</dbReference>
<comment type="caution">
    <text evidence="3">The sequence shown here is derived from an EMBL/GenBank/DDBJ whole genome shotgun (WGS) entry which is preliminary data.</text>
</comment>
<dbReference type="PANTHER" id="PTHR14239">
    <property type="entry name" value="DUDULIN-RELATED"/>
    <property type="match status" value="1"/>
</dbReference>
<organism evidence="3 4">
    <name type="scientific">Streptomyces bluensis</name>
    <dbReference type="NCBI Taxonomy" id="33897"/>
    <lineage>
        <taxon>Bacteria</taxon>
        <taxon>Bacillati</taxon>
        <taxon>Actinomycetota</taxon>
        <taxon>Actinomycetes</taxon>
        <taxon>Kitasatosporales</taxon>
        <taxon>Streptomycetaceae</taxon>
        <taxon>Streptomyces</taxon>
    </lineage>
</organism>
<dbReference type="RefSeq" id="WP_387882668.1">
    <property type="nucleotide sequence ID" value="NZ_JBIAWJ010000001.1"/>
</dbReference>
<feature type="domain" description="Pyrroline-5-carboxylate reductase catalytic N-terminal" evidence="2">
    <location>
        <begin position="5"/>
        <end position="93"/>
    </location>
</feature>
<evidence type="ECO:0000256" key="1">
    <source>
        <dbReference type="ARBA" id="ARBA00023002"/>
    </source>
</evidence>
<evidence type="ECO:0000259" key="2">
    <source>
        <dbReference type="Pfam" id="PF03807"/>
    </source>
</evidence>
<accession>A0ABW6UC38</accession>
<reference evidence="3 4" key="1">
    <citation type="submission" date="2024-10" db="EMBL/GenBank/DDBJ databases">
        <title>The Natural Products Discovery Center: Release of the First 8490 Sequenced Strains for Exploring Actinobacteria Biosynthetic Diversity.</title>
        <authorList>
            <person name="Kalkreuter E."/>
            <person name="Kautsar S.A."/>
            <person name="Yang D."/>
            <person name="Bader C.D."/>
            <person name="Teijaro C.N."/>
            <person name="Fluegel L."/>
            <person name="Davis C.M."/>
            <person name="Simpson J.R."/>
            <person name="Lauterbach L."/>
            <person name="Steele A.D."/>
            <person name="Gui C."/>
            <person name="Meng S."/>
            <person name="Li G."/>
            <person name="Viehrig K."/>
            <person name="Ye F."/>
            <person name="Su P."/>
            <person name="Kiefer A.F."/>
            <person name="Nichols A."/>
            <person name="Cepeda A.J."/>
            <person name="Yan W."/>
            <person name="Fan B."/>
            <person name="Jiang Y."/>
            <person name="Adhikari A."/>
            <person name="Zheng C.-J."/>
            <person name="Schuster L."/>
            <person name="Cowan T.M."/>
            <person name="Smanski M.J."/>
            <person name="Chevrette M.G."/>
            <person name="De Carvalho L.P.S."/>
            <person name="Shen B."/>
        </authorList>
    </citation>
    <scope>NUCLEOTIDE SEQUENCE [LARGE SCALE GENOMIC DNA]</scope>
    <source>
        <strain evidence="3 4">NPDC001390</strain>
    </source>
</reference>
<dbReference type="InterPro" id="IPR051267">
    <property type="entry name" value="STEAP_metalloreductase"/>
</dbReference>
<dbReference type="PANTHER" id="PTHR14239:SF10">
    <property type="entry name" value="REDUCTASE"/>
    <property type="match status" value="1"/>
</dbReference>
<gene>
    <name evidence="3" type="ORF">ACFY1D_01425</name>
</gene>
<dbReference type="Pfam" id="PF03807">
    <property type="entry name" value="F420_oxidored"/>
    <property type="match status" value="1"/>
</dbReference>
<evidence type="ECO:0000313" key="4">
    <source>
        <dbReference type="Proteomes" id="UP001602058"/>
    </source>
</evidence>
<keyword evidence="4" id="KW-1185">Reference proteome</keyword>
<dbReference type="InterPro" id="IPR036291">
    <property type="entry name" value="NAD(P)-bd_dom_sf"/>
</dbReference>
<sequence length="250" mass="25977">MIRNLGLIGSGMIGGAVARLAVGAGLDVVLSNSRGPETLADLVAELGAHARAATPAEAARDGDLVVATVPLHAYDQLPAAALAGRTVIDTMNYYPERDGRVAELDAGELTSSALVQRHLAGARVVKAFNNIDFRRLFTSARPAGAPDRSALPVAGDDPAAKAEAARLLDLLGYDAVDIGTLADSWRSEPGTPVYVTPYMARRPEGMSEEEGRRWFFETPGVPVPAARVEELAATAVRGPAGGARAALSGD</sequence>
<keyword evidence="1" id="KW-0560">Oxidoreductase</keyword>
<proteinExistence type="predicted"/>